<dbReference type="AlphaFoldDB" id="A0A2K0U3G7"/>
<dbReference type="Pfam" id="PF02541">
    <property type="entry name" value="Ppx-GppA"/>
    <property type="match status" value="1"/>
</dbReference>
<dbReference type="InterPro" id="IPR043129">
    <property type="entry name" value="ATPase_NBD"/>
</dbReference>
<gene>
    <name evidence="4" type="ORF">THARTR1_07111</name>
</gene>
<dbReference type="Gene3D" id="3.30.420.40">
    <property type="match status" value="1"/>
</dbReference>
<evidence type="ECO:0000313" key="5">
    <source>
        <dbReference type="Proteomes" id="UP000236290"/>
    </source>
</evidence>
<dbReference type="SUPFAM" id="SSF53067">
    <property type="entry name" value="Actin-like ATPase domain"/>
    <property type="match status" value="2"/>
</dbReference>
<dbReference type="OrthoDB" id="2014654at2759"/>
<protein>
    <submittedName>
        <fullName evidence="4">Uncharacterized protein</fullName>
    </submittedName>
</protein>
<dbReference type="EMBL" id="MTYI01000110">
    <property type="protein sequence ID" value="PNP52331.1"/>
    <property type="molecule type" value="Genomic_DNA"/>
</dbReference>
<feature type="region of interest" description="Disordered" evidence="1">
    <location>
        <begin position="1"/>
        <end position="23"/>
    </location>
</feature>
<proteinExistence type="predicted"/>
<reference evidence="4 5" key="1">
    <citation type="submission" date="2017-02" db="EMBL/GenBank/DDBJ databases">
        <title>Genomes of Trichoderma spp. with biocontrol activity.</title>
        <authorList>
            <person name="Gardiner D."/>
            <person name="Kazan K."/>
            <person name="Vos C."/>
            <person name="Harvey P."/>
        </authorList>
    </citation>
    <scope>NUCLEOTIDE SEQUENCE [LARGE SCALE GENOMIC DNA]</scope>
    <source>
        <strain evidence="4 5">Tr1</strain>
    </source>
</reference>
<dbReference type="PANTHER" id="PTHR30005">
    <property type="entry name" value="EXOPOLYPHOSPHATASE"/>
    <property type="match status" value="1"/>
</dbReference>
<dbReference type="PANTHER" id="PTHR30005:SF0">
    <property type="entry name" value="RETROGRADE REGULATION PROTEIN 2"/>
    <property type="match status" value="1"/>
</dbReference>
<sequence length="630" mass="68153">MDFFPNQHLPTQNPVAFGPQTDRPRSCIATPADSDYEKQGGRHYIMPAASTVTLDNLSQKLPQWRPDEPNHLYAVVDMGSNGIRFSITSLAPPRARLLTPVYSAREAISLFDALTPSPSGPVFPAAIIESVSSAIARFHHLAVSHDVPPQHIMILATEAMRRAVNAAEMLDAIAEATGGLSVSILDPPVETLLGAVMGSRSGLGDVPGGALFLDLGGGSVQMTWVDTSTQDYEIEAARAGGSLPYGAAKLMRVLQENPEHVHAAETANLRDGLRKLYADLCSKFPALQAIKAANERGEEVLVDVYMCGGGFRGYGSMLMHDDPISPYPISSSNTYAVRGSRFKETTRMLHMNQHYSGKIFGLSKRRRQQFPAIVTVVEAFIEAVPYLGWVTFCGGSNRQGALMMKLPLEIRESNPLDVLANVQDGEKKVFEAILGKLSTSLPSDLAHARLPTIFNTGAGMLFIREVWNRHGHDADSNTAFAVHDAVSRDTDCPGLTHLVRALLGLGVAARWGGNLGPLDAQLHKGLQGILDDRGVDSSFWAQYLGAVACVLATIFPVMPKQAGQVIDAISFESRVEQREGKKDKVLLKIGLASEVARRINKEDLIDHVNSAAKVNAKPTKTISTQIVIQS</sequence>
<dbReference type="InterPro" id="IPR003695">
    <property type="entry name" value="Ppx_GppA_N"/>
</dbReference>
<dbReference type="Gene3D" id="3.30.420.150">
    <property type="entry name" value="Exopolyphosphatase. Domain 2"/>
    <property type="match status" value="1"/>
</dbReference>
<organism evidence="4 5">
    <name type="scientific">Trichoderma harzianum</name>
    <name type="common">Hypocrea lixii</name>
    <dbReference type="NCBI Taxonomy" id="5544"/>
    <lineage>
        <taxon>Eukaryota</taxon>
        <taxon>Fungi</taxon>
        <taxon>Dikarya</taxon>
        <taxon>Ascomycota</taxon>
        <taxon>Pezizomycotina</taxon>
        <taxon>Sordariomycetes</taxon>
        <taxon>Hypocreomycetidae</taxon>
        <taxon>Hypocreales</taxon>
        <taxon>Hypocreaceae</taxon>
        <taxon>Trichoderma</taxon>
    </lineage>
</organism>
<name>A0A2K0U3G7_TRIHA</name>
<feature type="domain" description="Ppx/GppA phosphatase N-terminal" evidence="2">
    <location>
        <begin position="97"/>
        <end position="407"/>
    </location>
</feature>
<dbReference type="GO" id="GO:0006357">
    <property type="term" value="P:regulation of transcription by RNA polymerase II"/>
    <property type="evidence" value="ECO:0007669"/>
    <property type="project" value="TreeGrafter"/>
</dbReference>
<evidence type="ECO:0000259" key="3">
    <source>
        <dbReference type="Pfam" id="PF23566"/>
    </source>
</evidence>
<dbReference type="FunFam" id="3.30.420.40:FF:000191">
    <property type="entry name" value="Retrograde regulation protein 2"/>
    <property type="match status" value="1"/>
</dbReference>
<comment type="caution">
    <text evidence="4">The sequence shown here is derived from an EMBL/GenBank/DDBJ whole genome shotgun (WGS) entry which is preliminary data.</text>
</comment>
<evidence type="ECO:0000313" key="4">
    <source>
        <dbReference type="EMBL" id="PNP52331.1"/>
    </source>
</evidence>
<dbReference type="Proteomes" id="UP000236290">
    <property type="component" value="Unassembled WGS sequence"/>
</dbReference>
<evidence type="ECO:0000259" key="2">
    <source>
        <dbReference type="Pfam" id="PF02541"/>
    </source>
</evidence>
<accession>A0A2K0U3G7</accession>
<feature type="domain" description="RTG2 C-terminal" evidence="3">
    <location>
        <begin position="428"/>
        <end position="616"/>
    </location>
</feature>
<evidence type="ECO:0000256" key="1">
    <source>
        <dbReference type="SAM" id="MobiDB-lite"/>
    </source>
</evidence>
<dbReference type="Pfam" id="PF23566">
    <property type="entry name" value="RTG2_C"/>
    <property type="match status" value="1"/>
</dbReference>
<dbReference type="InterPro" id="IPR050273">
    <property type="entry name" value="GppA/Ppx_hydrolase"/>
</dbReference>
<dbReference type="InterPro" id="IPR057512">
    <property type="entry name" value="RTG2_C"/>
</dbReference>